<dbReference type="AlphaFoldDB" id="A0ABD1UMY0"/>
<name>A0ABD1UMY0_9LAMI</name>
<keyword evidence="3" id="KW-1185">Reference proteome</keyword>
<sequence>MDNGSLEHWLHSDEELSNQKFNKLNLLQRINTAIDIASLLDYLHNQCHIPITHCDFKPGNVLLDSEVLGHVTDFGIARFLPTENISGVQSSSSAVKGTISYTALGIYAF</sequence>
<feature type="domain" description="Protein kinase" evidence="1">
    <location>
        <begin position="1"/>
        <end position="109"/>
    </location>
</feature>
<dbReference type="InterPro" id="IPR011009">
    <property type="entry name" value="Kinase-like_dom_sf"/>
</dbReference>
<evidence type="ECO:0000313" key="2">
    <source>
        <dbReference type="EMBL" id="KAL2526410.1"/>
    </source>
</evidence>
<dbReference type="EMBL" id="JBFOLK010000003">
    <property type="protein sequence ID" value="KAL2526410.1"/>
    <property type="molecule type" value="Genomic_DNA"/>
</dbReference>
<dbReference type="PANTHER" id="PTHR48055:SF57">
    <property type="entry name" value="PROTEIN KINASE DOMAIN-CONTAINING PROTEIN"/>
    <property type="match status" value="1"/>
</dbReference>
<comment type="caution">
    <text evidence="2">The sequence shown here is derived from an EMBL/GenBank/DDBJ whole genome shotgun (WGS) entry which is preliminary data.</text>
</comment>
<organism evidence="2 3">
    <name type="scientific">Abeliophyllum distichum</name>
    <dbReference type="NCBI Taxonomy" id="126358"/>
    <lineage>
        <taxon>Eukaryota</taxon>
        <taxon>Viridiplantae</taxon>
        <taxon>Streptophyta</taxon>
        <taxon>Embryophyta</taxon>
        <taxon>Tracheophyta</taxon>
        <taxon>Spermatophyta</taxon>
        <taxon>Magnoliopsida</taxon>
        <taxon>eudicotyledons</taxon>
        <taxon>Gunneridae</taxon>
        <taxon>Pentapetalae</taxon>
        <taxon>asterids</taxon>
        <taxon>lamiids</taxon>
        <taxon>Lamiales</taxon>
        <taxon>Oleaceae</taxon>
        <taxon>Forsythieae</taxon>
        <taxon>Abeliophyllum</taxon>
    </lineage>
</organism>
<dbReference type="InterPro" id="IPR000719">
    <property type="entry name" value="Prot_kinase_dom"/>
</dbReference>
<dbReference type="PROSITE" id="PS00108">
    <property type="entry name" value="PROTEIN_KINASE_ST"/>
    <property type="match status" value="1"/>
</dbReference>
<gene>
    <name evidence="2" type="ORF">Adt_11464</name>
</gene>
<dbReference type="SUPFAM" id="SSF56112">
    <property type="entry name" value="Protein kinase-like (PK-like)"/>
    <property type="match status" value="1"/>
</dbReference>
<protein>
    <submittedName>
        <fullName evidence="2">LRR receptor-like serine/threonine-protein kinase</fullName>
    </submittedName>
</protein>
<evidence type="ECO:0000313" key="3">
    <source>
        <dbReference type="Proteomes" id="UP001604336"/>
    </source>
</evidence>
<evidence type="ECO:0000259" key="1">
    <source>
        <dbReference type="PROSITE" id="PS50011"/>
    </source>
</evidence>
<dbReference type="Proteomes" id="UP001604336">
    <property type="component" value="Unassembled WGS sequence"/>
</dbReference>
<dbReference type="InterPro" id="IPR008271">
    <property type="entry name" value="Ser/Thr_kinase_AS"/>
</dbReference>
<dbReference type="InterPro" id="IPR051564">
    <property type="entry name" value="LRR_receptor-like_kinase"/>
</dbReference>
<proteinExistence type="predicted"/>
<dbReference type="PROSITE" id="PS50011">
    <property type="entry name" value="PROTEIN_KINASE_DOM"/>
    <property type="match status" value="1"/>
</dbReference>
<dbReference type="Gene3D" id="1.10.510.10">
    <property type="entry name" value="Transferase(Phosphotransferase) domain 1"/>
    <property type="match status" value="1"/>
</dbReference>
<dbReference type="PANTHER" id="PTHR48055">
    <property type="entry name" value="LEUCINE-RICH REPEAT RECEPTOR PROTEIN KINASE EMS1"/>
    <property type="match status" value="1"/>
</dbReference>
<reference evidence="3" key="1">
    <citation type="submission" date="2024-07" db="EMBL/GenBank/DDBJ databases">
        <title>Two chromosome-level genome assemblies of Korean endemic species Abeliophyllum distichum and Forsythia ovata (Oleaceae).</title>
        <authorList>
            <person name="Jang H."/>
        </authorList>
    </citation>
    <scope>NUCLEOTIDE SEQUENCE [LARGE SCALE GENOMIC DNA]</scope>
</reference>
<dbReference type="Pfam" id="PF00069">
    <property type="entry name" value="Pkinase"/>
    <property type="match status" value="1"/>
</dbReference>
<accession>A0ABD1UMY0</accession>